<reference evidence="2" key="1">
    <citation type="submission" date="2014-09" db="EMBL/GenBank/DDBJ databases">
        <title>Genome sequence of the luminous mushroom Mycena chlorophos for searching fungal bioluminescence genes.</title>
        <authorList>
            <person name="Tanaka Y."/>
            <person name="Kasuga D."/>
            <person name="Oba Y."/>
            <person name="Hase S."/>
            <person name="Sato K."/>
            <person name="Oba Y."/>
            <person name="Sakakibara Y."/>
        </authorList>
    </citation>
    <scope>NUCLEOTIDE SEQUENCE</scope>
</reference>
<keyword evidence="3" id="KW-1185">Reference proteome</keyword>
<dbReference type="EMBL" id="DF849632">
    <property type="protein sequence ID" value="GAT58332.1"/>
    <property type="molecule type" value="Genomic_DNA"/>
</dbReference>
<accession>A0ABQ0M534</accession>
<evidence type="ECO:0000313" key="3">
    <source>
        <dbReference type="Proteomes" id="UP000815677"/>
    </source>
</evidence>
<dbReference type="Proteomes" id="UP000815677">
    <property type="component" value="Unassembled WGS sequence"/>
</dbReference>
<protein>
    <recommendedName>
        <fullName evidence="1">DUF6699 domain-containing protein</fullName>
    </recommendedName>
</protein>
<evidence type="ECO:0000259" key="1">
    <source>
        <dbReference type="Pfam" id="PF20415"/>
    </source>
</evidence>
<dbReference type="Pfam" id="PF20415">
    <property type="entry name" value="DUF6699"/>
    <property type="match status" value="1"/>
</dbReference>
<proteinExistence type="predicted"/>
<dbReference type="InterPro" id="IPR046522">
    <property type="entry name" value="DUF6699"/>
</dbReference>
<name>A0ABQ0M534_MYCCL</name>
<sequence>MPRQIHTTIHPRLTESSALSINIDFSLPDAEFKACLLRLGHTVLHQPAYTSFPPPPHAQALHLRIASGGYKIRFCVRPTDSGVATVGDVLRKIRTTLWEVLAPGGSSAGCGRLGEKDFQAAEFYQAQRMQSRKGRDVPRVVDRLWGHTLFAGLELHDEGTDGRDARGAGVPLTLQVELAVPERYQP</sequence>
<organism evidence="2 3">
    <name type="scientific">Mycena chlorophos</name>
    <name type="common">Agaric fungus</name>
    <name type="synonym">Agaricus chlorophos</name>
    <dbReference type="NCBI Taxonomy" id="658473"/>
    <lineage>
        <taxon>Eukaryota</taxon>
        <taxon>Fungi</taxon>
        <taxon>Dikarya</taxon>
        <taxon>Basidiomycota</taxon>
        <taxon>Agaricomycotina</taxon>
        <taxon>Agaricomycetes</taxon>
        <taxon>Agaricomycetidae</taxon>
        <taxon>Agaricales</taxon>
        <taxon>Marasmiineae</taxon>
        <taxon>Mycenaceae</taxon>
        <taxon>Mycena</taxon>
    </lineage>
</organism>
<evidence type="ECO:0000313" key="2">
    <source>
        <dbReference type="EMBL" id="GAT58332.1"/>
    </source>
</evidence>
<feature type="domain" description="DUF6699" evidence="1">
    <location>
        <begin position="41"/>
        <end position="157"/>
    </location>
</feature>
<gene>
    <name evidence="2" type="ORF">MCHLO_14776</name>
</gene>